<evidence type="ECO:0000313" key="2">
    <source>
        <dbReference type="Proteomes" id="UP001279553"/>
    </source>
</evidence>
<comment type="caution">
    <text evidence="1">The sequence shown here is derived from an EMBL/GenBank/DDBJ whole genome shotgun (WGS) entry which is preliminary data.</text>
</comment>
<reference evidence="1 2" key="1">
    <citation type="submission" date="2023-11" db="EMBL/GenBank/DDBJ databases">
        <title>MicrobeMod: A computational toolkit for identifying prokaryotic methylation and restriction-modification with nanopore sequencing.</title>
        <authorList>
            <person name="Crits-Christoph A."/>
            <person name="Kang S.C."/>
            <person name="Lee H."/>
            <person name="Ostrov N."/>
        </authorList>
    </citation>
    <scope>NUCLEOTIDE SEQUENCE [LARGE SCALE GENOMIC DNA]</scope>
    <source>
        <strain evidence="1 2">DSMZ 700</strain>
    </source>
</reference>
<accession>A0AAW9DLL4</accession>
<name>A0AAW9DLL4_ACIAO</name>
<dbReference type="Pfam" id="PF13711">
    <property type="entry name" value="DUF4160"/>
    <property type="match status" value="1"/>
</dbReference>
<proteinExistence type="predicted"/>
<dbReference type="RefSeq" id="WP_319612605.1">
    <property type="nucleotide sequence ID" value="NZ_JAWXYB010000008.1"/>
</dbReference>
<gene>
    <name evidence="1" type="ORF">SIL87_02020</name>
</gene>
<keyword evidence="2" id="KW-1185">Reference proteome</keyword>
<dbReference type="AlphaFoldDB" id="A0AAW9DLL4"/>
<dbReference type="Proteomes" id="UP001279553">
    <property type="component" value="Unassembled WGS sequence"/>
</dbReference>
<organism evidence="1 2">
    <name type="scientific">Acidiphilium acidophilum</name>
    <name type="common">Thiobacillus acidophilus</name>
    <dbReference type="NCBI Taxonomy" id="76588"/>
    <lineage>
        <taxon>Bacteria</taxon>
        <taxon>Pseudomonadati</taxon>
        <taxon>Pseudomonadota</taxon>
        <taxon>Alphaproteobacteria</taxon>
        <taxon>Acetobacterales</taxon>
        <taxon>Acidocellaceae</taxon>
        <taxon>Acidiphilium</taxon>
    </lineage>
</organism>
<dbReference type="InterPro" id="IPR025427">
    <property type="entry name" value="DUF4160"/>
</dbReference>
<sequence length="79" mass="9189">MPVVLRRDGYRFYFYSHEPNEPPHVHVDRAEATAKLWLEPVGIASNAGFSPRELGLILRMTRDHQQTLLEGWHGFFGRN</sequence>
<protein>
    <submittedName>
        <fullName evidence="1">DUF4160 domain-containing protein</fullName>
    </submittedName>
</protein>
<evidence type="ECO:0000313" key="1">
    <source>
        <dbReference type="EMBL" id="MDX5929543.1"/>
    </source>
</evidence>
<dbReference type="EMBL" id="JAWXYB010000008">
    <property type="protein sequence ID" value="MDX5929543.1"/>
    <property type="molecule type" value="Genomic_DNA"/>
</dbReference>